<keyword evidence="9 13" id="KW-0472">Membrane</keyword>
<sequence length="2668" mass="306550">MSAVDVFTTTFLHIGDTVSLYAEGADAVNGFLSTLGLVDDRCVVRPSFGTPENPPKKFRDCLFQICPVRRYAAQKQLWAEERTKQYGGTSTMSADMLLRLKDAADKEHEQNIVEFNRTIGHIVQYGTTVQLLHVKSNKFLTTNKKEPARVDRNAMKVTLDAQGSDGSWFVVEPFYKLRSLGDNVVAGDRICLVPYYVSQLPGSIKHQLHVSSLSLTEDKESKEVNCLNEQTCWQVLLFLEYRENLPEVLKGGDVVRLFHAEQQKFLTQDAHGGLQAVFLRVTKRDQALEATSSKALWEVEVVQDEPYKSSAGRWNSVFRFKHLATDRYLSVDCNHKRRSLSISKELKKRMNKSSSTESLYSLTSTYSTSPRDSTTLFQLDPTTLTKMDALVPRQSYIRLKHMQTNSWVHSTTTRLDPEAGEDSIMLKLACSSWKEDKEAFAVLTVSASEVRDLDLANDACKALNDFLERIRQGQNVLKDRAMITQLLIELIYFVTNTVSHLEDPLKIQVSRPNRNRQKLLREQKVLAQIFDLLQAPFQSRKDQRPLFESPAVLSKPGNEPYKRMFQLMYTLLRFSQQSYRRNQVYIAERFIDIQRQIGYGLMAEDTITAVLHDNNKLLETHVEKTHIEKFIELVRKNREGRFLDYLTLLCVSKNEANKKIQELICLLVLSEANRDILLETRMLADQVLISWRGHEPLLLEKLAIECSENEEAARILEYYKHQLDLFSQMCLDRQFLAIDPPQNKMLLNLSRELPINTLLRCMTDERLPYNLRASFARLMLHLHIITDLQELLPVRYARLWKEIPLEISVETYSNEEAYSFNQRQSRLQERKKFAGLVRYIEEYLCELKAAKLLYKEQNAFTLEIVSLARALIKFGLYSLPELLVITQDMLDIMDNTWVTEQVGNDDESPSIELACMPISKQQANAELEMQECRKVVLRAKLVILDILKYALNVRLDYRITSVLSLIKKEYAPEDACDMYLPEDLDDLRITMLANSIFNTRAQFSPDKDDLLMPCLTRNLAFGRENGKQLLRILLRLIVSDYPPLISSGLDIFYRSFNQRNELIHALKQVQLLVSQTDVRNYQQVHRDLLLLKNLTEKSELWVYTSKTGSQKRNNILYLFNERCSKTADDILNSRLDNETADRKFQEEEEKKLMTKLFKELNCQYPLKSEYCRKLLYDIFSSWKRLCHSEDGKTDQRNQQLLRNMRVHEATIAFLSIPFDKKVDKDMPKLFDLAHDFLCDFCNGNSENQRLLYQRISLNGESNRCEYLKIEEASDVPTLCAIFQGNRELCANVSDQLIQRIVHLIELQGRNAIFLKFLQTLVPEERPIISTQDKISQAISSSSDDVCQFYTDSAGFETLIGMMEQSCNLSDMNNPLCYHIELIRLLALCTVGRNVTTELQCASHIPLEHIVHVISSDNCFYEVKEVYIKFLLHCYIDTDADMKDMYCDDCMLRVLQNIIDDIERLYERGPSINGAAERYICMSVTKLLISFFEKPVAHELSDPKIENNLFGRLLEALGRLQCAGWLKNINVNYKFYLMNCVESMCRFANLQRLTLPANIAMPPEYKSKWCKLKRAKNFVIKATQLTRRMQEYSSVIECFQEIVARLEVLFRPMAVAETIVAVDILQHPEVAFDGCHRQVANHFRSDFFIAKLIKHCRLLAHEKNEVLCVKLLETIRTMVPSSSRMSELVETSRKELLLAYFGVCQSSRAQKLKTLLSSEEILSRDLAKVQRCLNAAGASDLVVDLIVHCTSEDIFIGAIELGKTLLEGGNEVVQETLLKCLQAGDSGEHFCRVLHEKMQRAQNKLRSNMLSRRENRGGSAIESRKSSSIGSPKMSPIGTVCTNDETLRRIQERMRRWNDEDSPANSIDLRSDRFSWKEQDKPDTEMLPPEVSVMGSILRLLQLMCENHNSDMQNFLRTQHNRTNYNLVIGTLTFLDTICGSTSGSLGLLNEINEFNVPLVNRALISLTEYCQGPCHENQNAIAMHESNGLDIVISLVLNEIKPLADKSILLALEVKSNASKLLLAILESRSDGDNAERIIRNMTRMAGGVGQLVNAITSVFKLPEMVTNDLPNHVEMPAIDSTPKIIVETNKDINYNDLENMNGDESSPSEVGHNIYILTHQLSRHCPPLRKMLNACNAVDDTARNALKFYADHTAHIEIVRGDRTLEQIIFPVPHACTYLTEETKEHVFLNTERDLQGSKVPEFFNSFGKLYAEIMWQQTLRDKPLLYKCSRLVQVWKSLSFLFAMIINFLVALFYPFDPSDDAAFCAIPKSFHLLSFLACSVYLCTASSWIAVAFVCLFAVTSTIVLVGITTSSYLFGLIQVFNKVLHLISIVSSRGLASLSFWSILADSVVAYNVLYLIICLCGLFVHEFFYCLLLFDIVFHEETLRNVIRSVTRNWRSIALTGILAVILVYTFSIVGFVLFSGDFLIEVDPRSPDVDHTDRYFSLFHFHQTADESAELSDKVYFCDTLRTCILAVLRWGLSSGGGIGDVLRKPHPKEPLFHLRVLYDLSFYFILIVIVLNLIFGVIIDTFADLRNEKQENEEIIRNTCFICGLERCVFENKPVSFDEHVEMDHNMWKYFYFYVLLKTKSSTEFTGPESYVYRLIEEGNLDWFPRMRTMKLVMRDSEEQTEMKMVQRMIAERQEEINSLASQVDELKQVILKLCRS</sequence>
<dbReference type="PANTHER" id="PTHR13715">
    <property type="entry name" value="RYANODINE RECEPTOR AND IP3 RECEPTOR"/>
    <property type="match status" value="1"/>
</dbReference>
<evidence type="ECO:0000256" key="9">
    <source>
        <dbReference type="ARBA" id="ARBA00023136"/>
    </source>
</evidence>
<dbReference type="PROSITE" id="PS50919">
    <property type="entry name" value="MIR"/>
    <property type="match status" value="2"/>
</dbReference>
<dbReference type="GO" id="GO:0016529">
    <property type="term" value="C:sarcoplasmic reticulum"/>
    <property type="evidence" value="ECO:0007669"/>
    <property type="project" value="TreeGrafter"/>
</dbReference>
<accession>A0A5S6QTU2</accession>
<name>A0A5S6QTU2_TRIMR</name>
<comment type="function">
    <text evidence="13">Receptor for inositol 1,4,5-trisphosphate, a second messenger that mediates the release of intracellular calcium.</text>
</comment>
<evidence type="ECO:0000256" key="5">
    <source>
        <dbReference type="ARBA" id="ARBA00022737"/>
    </source>
</evidence>
<dbReference type="WBParaSite" id="TMUE_3000010826.1">
    <property type="protein sequence ID" value="TMUE_3000010826.1"/>
    <property type="gene ID" value="WBGene00286523"/>
</dbReference>
<feature type="transmembrane region" description="Helical" evidence="13">
    <location>
        <begin position="2323"/>
        <end position="2345"/>
    </location>
</feature>
<dbReference type="Pfam" id="PF01365">
    <property type="entry name" value="RYDR_ITPR"/>
    <property type="match status" value="2"/>
</dbReference>
<evidence type="ECO:0000256" key="1">
    <source>
        <dbReference type="ARBA" id="ARBA00004477"/>
    </source>
</evidence>
<dbReference type="Pfam" id="PF08454">
    <property type="entry name" value="RIH_assoc"/>
    <property type="match status" value="1"/>
</dbReference>
<evidence type="ECO:0000256" key="2">
    <source>
        <dbReference type="ARBA" id="ARBA00009453"/>
    </source>
</evidence>
<dbReference type="GO" id="GO:0030667">
    <property type="term" value="C:secretory granule membrane"/>
    <property type="evidence" value="ECO:0007669"/>
    <property type="project" value="TreeGrafter"/>
</dbReference>
<dbReference type="InterPro" id="IPR013662">
    <property type="entry name" value="RIH_assoc-dom"/>
</dbReference>
<dbReference type="Pfam" id="PF08709">
    <property type="entry name" value="Ins145_P3_rec"/>
    <property type="match status" value="1"/>
</dbReference>
<evidence type="ECO:0000256" key="8">
    <source>
        <dbReference type="ARBA" id="ARBA00023065"/>
    </source>
</evidence>
<comment type="subcellular location">
    <subcellularLocation>
        <location evidence="1 13">Endoplasmic reticulum membrane</location>
        <topology evidence="1 13">Multi-pass membrane protein</topology>
    </subcellularLocation>
</comment>
<evidence type="ECO:0000313" key="16">
    <source>
        <dbReference type="Proteomes" id="UP000046395"/>
    </source>
</evidence>
<keyword evidence="6 13" id="KW-0256">Endoplasmic reticulum</keyword>
<feature type="region of interest" description="Disordered" evidence="14">
    <location>
        <begin position="1807"/>
        <end position="1841"/>
    </location>
</feature>
<feature type="transmembrane region" description="Helical" evidence="13">
    <location>
        <begin position="2236"/>
        <end position="2258"/>
    </location>
</feature>
<dbReference type="InterPro" id="IPR016093">
    <property type="entry name" value="MIR_motif"/>
</dbReference>
<keyword evidence="5" id="KW-0677">Repeat</keyword>
<keyword evidence="7 13" id="KW-1133">Transmembrane helix</keyword>
<dbReference type="PRINTS" id="PR00779">
    <property type="entry name" value="INSP3RECEPTR"/>
</dbReference>
<dbReference type="InterPro" id="IPR000493">
    <property type="entry name" value="InsP3_rcpt"/>
</dbReference>
<dbReference type="SUPFAM" id="SSF82109">
    <property type="entry name" value="MIR domain"/>
    <property type="match status" value="2"/>
</dbReference>
<keyword evidence="13" id="KW-0109">Calcium transport</keyword>
<evidence type="ECO:0000256" key="7">
    <source>
        <dbReference type="ARBA" id="ARBA00022989"/>
    </source>
</evidence>
<keyword evidence="12 13" id="KW-0407">Ion channel</keyword>
<dbReference type="Proteomes" id="UP000046395">
    <property type="component" value="Unassembled WGS sequence"/>
</dbReference>
<dbReference type="Pfam" id="PF00520">
    <property type="entry name" value="Ion_trans"/>
    <property type="match status" value="1"/>
</dbReference>
<evidence type="ECO:0000313" key="17">
    <source>
        <dbReference type="WBParaSite" id="TMUE_3000010826.1"/>
    </source>
</evidence>
<feature type="transmembrane region" description="Helical" evidence="13">
    <location>
        <begin position="2402"/>
        <end position="2424"/>
    </location>
</feature>
<comment type="domain">
    <text evidence="13">The receptor contains a calcium channel in its C-terminal extremity. Its large N-terminal cytoplasmic region has the ligand-binding site in the N-terminus and modulatory sites in the middle portion immediately upstream of the channel region.</text>
</comment>
<dbReference type="PANTHER" id="PTHR13715:SF102">
    <property type="entry name" value="INOSITOL 1,4,5-TRISPHOSPHATE RECEPTOR"/>
    <property type="match status" value="1"/>
</dbReference>
<comment type="similarity">
    <text evidence="2 13">Belongs to the InsP3 receptor family.</text>
</comment>
<protein>
    <recommendedName>
        <fullName evidence="13">Inositol 1,4,5-trisphosphate receptor</fullName>
    </recommendedName>
</protein>
<feature type="transmembrane region" description="Helical" evidence="13">
    <location>
        <begin position="2265"/>
        <end position="2285"/>
    </location>
</feature>
<dbReference type="InterPro" id="IPR000699">
    <property type="entry name" value="RIH_dom"/>
</dbReference>
<keyword evidence="13" id="KW-0107">Calcium channel</keyword>
<feature type="domain" description="MIR" evidence="15">
    <location>
        <begin position="246"/>
        <end position="302"/>
    </location>
</feature>
<dbReference type="GO" id="GO:0070679">
    <property type="term" value="F:inositol 1,4,5 trisphosphate binding"/>
    <property type="evidence" value="ECO:0007669"/>
    <property type="project" value="UniProtKB-UniRule"/>
</dbReference>
<dbReference type="InterPro" id="IPR005821">
    <property type="entry name" value="Ion_trans_dom"/>
</dbReference>
<reference evidence="17" key="1">
    <citation type="submission" date="2019-12" db="UniProtKB">
        <authorList>
            <consortium name="WormBaseParasite"/>
        </authorList>
    </citation>
    <scope>IDENTIFICATION</scope>
</reference>
<keyword evidence="4 13" id="KW-0812">Transmembrane</keyword>
<keyword evidence="13" id="KW-0106">Calcium</keyword>
<dbReference type="Gene3D" id="1.10.287.70">
    <property type="match status" value="1"/>
</dbReference>
<feature type="domain" description="MIR" evidence="15">
    <location>
        <begin position="120"/>
        <end position="174"/>
    </location>
</feature>
<dbReference type="GO" id="GO:0005509">
    <property type="term" value="F:calcium ion binding"/>
    <property type="evidence" value="ECO:0007669"/>
    <property type="project" value="TreeGrafter"/>
</dbReference>
<evidence type="ECO:0000256" key="14">
    <source>
        <dbReference type="SAM" id="MobiDB-lite"/>
    </source>
</evidence>
<evidence type="ECO:0000256" key="12">
    <source>
        <dbReference type="ARBA" id="ARBA00023303"/>
    </source>
</evidence>
<dbReference type="GO" id="GO:0051209">
    <property type="term" value="P:release of sequestered calcium ion into cytosol"/>
    <property type="evidence" value="ECO:0007669"/>
    <property type="project" value="UniProtKB-UniRule"/>
</dbReference>
<evidence type="ECO:0000256" key="4">
    <source>
        <dbReference type="ARBA" id="ARBA00022692"/>
    </source>
</evidence>
<dbReference type="Pfam" id="PF02815">
    <property type="entry name" value="MIR"/>
    <property type="match status" value="1"/>
</dbReference>
<keyword evidence="10 13" id="KW-0675">Receptor</keyword>
<organism evidence="16 17">
    <name type="scientific">Trichuris muris</name>
    <name type="common">Mouse whipworm</name>
    <dbReference type="NCBI Taxonomy" id="70415"/>
    <lineage>
        <taxon>Eukaryota</taxon>
        <taxon>Metazoa</taxon>
        <taxon>Ecdysozoa</taxon>
        <taxon>Nematoda</taxon>
        <taxon>Enoplea</taxon>
        <taxon>Dorylaimia</taxon>
        <taxon>Trichinellida</taxon>
        <taxon>Trichuridae</taxon>
        <taxon>Trichuris</taxon>
    </lineage>
</organism>
<dbReference type="InterPro" id="IPR014821">
    <property type="entry name" value="Ins145_P3_rcpt"/>
</dbReference>
<keyword evidence="11 13" id="KW-1071">Ligand-gated ion channel</keyword>
<dbReference type="GO" id="GO:0005789">
    <property type="term" value="C:endoplasmic reticulum membrane"/>
    <property type="evidence" value="ECO:0007669"/>
    <property type="project" value="UniProtKB-SubCell"/>
</dbReference>
<evidence type="ECO:0000256" key="11">
    <source>
        <dbReference type="ARBA" id="ARBA00023286"/>
    </source>
</evidence>
<dbReference type="SMART" id="SM00472">
    <property type="entry name" value="MIR"/>
    <property type="match status" value="3"/>
</dbReference>
<dbReference type="GO" id="GO:0005886">
    <property type="term" value="C:plasma membrane"/>
    <property type="evidence" value="ECO:0007669"/>
    <property type="project" value="TreeGrafter"/>
</dbReference>
<dbReference type="SUPFAM" id="SSF100909">
    <property type="entry name" value="IP3 receptor type 1 binding core, domain 2"/>
    <property type="match status" value="2"/>
</dbReference>
<evidence type="ECO:0000256" key="13">
    <source>
        <dbReference type="RuleBase" id="RU368044"/>
    </source>
</evidence>
<dbReference type="Gene3D" id="2.80.10.50">
    <property type="match status" value="2"/>
</dbReference>
<dbReference type="STRING" id="70415.A0A5S6QTU2"/>
<dbReference type="GO" id="GO:0035091">
    <property type="term" value="F:phosphatidylinositol binding"/>
    <property type="evidence" value="ECO:0007669"/>
    <property type="project" value="TreeGrafter"/>
</dbReference>
<dbReference type="InterPro" id="IPR035910">
    <property type="entry name" value="RyR/IP3R_RIH_dom_sf"/>
</dbReference>
<evidence type="ECO:0000259" key="15">
    <source>
        <dbReference type="PROSITE" id="PS50919"/>
    </source>
</evidence>
<keyword evidence="16" id="KW-1185">Reference proteome</keyword>
<evidence type="ECO:0000256" key="10">
    <source>
        <dbReference type="ARBA" id="ARBA00023170"/>
    </source>
</evidence>
<keyword evidence="3 13" id="KW-0813">Transport</keyword>
<dbReference type="InterPro" id="IPR036300">
    <property type="entry name" value="MIR_dom_sf"/>
</dbReference>
<evidence type="ECO:0000256" key="3">
    <source>
        <dbReference type="ARBA" id="ARBA00022448"/>
    </source>
</evidence>
<feature type="transmembrane region" description="Helical" evidence="13">
    <location>
        <begin position="2511"/>
        <end position="2530"/>
    </location>
</feature>
<evidence type="ECO:0000256" key="6">
    <source>
        <dbReference type="ARBA" id="ARBA00022824"/>
    </source>
</evidence>
<dbReference type="Gene3D" id="1.25.10.30">
    <property type="entry name" value="IP3 receptor type 1 binding core, RIH domain"/>
    <property type="match status" value="1"/>
</dbReference>
<proteinExistence type="inferred from homology"/>
<dbReference type="GO" id="GO:0005220">
    <property type="term" value="F:inositol 1,4,5-trisphosphate-gated calcium channel activity"/>
    <property type="evidence" value="ECO:0007669"/>
    <property type="project" value="UniProtKB-UniRule"/>
</dbReference>
<feature type="transmembrane region" description="Helical" evidence="13">
    <location>
        <begin position="2357"/>
        <end position="2382"/>
    </location>
</feature>
<feature type="transmembrane region" description="Helical" evidence="13">
    <location>
        <begin position="2291"/>
        <end position="2311"/>
    </location>
</feature>
<dbReference type="InterPro" id="IPR015925">
    <property type="entry name" value="Ryanodine_IP3_receptor"/>
</dbReference>
<keyword evidence="8 13" id="KW-0406">Ion transport</keyword>